<feature type="region of interest" description="Disordered" evidence="4">
    <location>
        <begin position="180"/>
        <end position="204"/>
    </location>
</feature>
<dbReference type="PRINTS" id="PR00625">
    <property type="entry name" value="JDOMAIN"/>
</dbReference>
<dbReference type="Pfam" id="PF10451">
    <property type="entry name" value="Stn1"/>
    <property type="match status" value="2"/>
</dbReference>
<reference evidence="6 7" key="1">
    <citation type="submission" date="2020-05" db="EMBL/GenBank/DDBJ databases">
        <title>Identification and distribution of gene clusters putatively required for synthesis of sphingolipid metabolism inhibitors in phylogenetically diverse species of the filamentous fungus Fusarium.</title>
        <authorList>
            <person name="Kim H.-S."/>
            <person name="Busman M."/>
            <person name="Brown D.W."/>
            <person name="Divon H."/>
            <person name="Uhlig S."/>
            <person name="Proctor R.H."/>
        </authorList>
    </citation>
    <scope>NUCLEOTIDE SEQUENCE [LARGE SCALE GENOMIC DNA]</scope>
    <source>
        <strain evidence="6 7">NRRL 66333</strain>
    </source>
</reference>
<feature type="compositionally biased region" description="Basic and acidic residues" evidence="4">
    <location>
        <begin position="191"/>
        <end position="204"/>
    </location>
</feature>
<protein>
    <recommendedName>
        <fullName evidence="5">J domain-containing protein</fullName>
    </recommendedName>
</protein>
<gene>
    <name evidence="6" type="ORF">FSUBG_2411</name>
</gene>
<dbReference type="RefSeq" id="XP_036542088.1">
    <property type="nucleotide sequence ID" value="XM_036680181.1"/>
</dbReference>
<dbReference type="GO" id="GO:0005737">
    <property type="term" value="C:cytoplasm"/>
    <property type="evidence" value="ECO:0007669"/>
    <property type="project" value="TreeGrafter"/>
</dbReference>
<organism evidence="6 7">
    <name type="scientific">Gibberella subglutinans</name>
    <name type="common">Fusarium subglutinans</name>
    <dbReference type="NCBI Taxonomy" id="42677"/>
    <lineage>
        <taxon>Eukaryota</taxon>
        <taxon>Fungi</taxon>
        <taxon>Dikarya</taxon>
        <taxon>Ascomycota</taxon>
        <taxon>Pezizomycotina</taxon>
        <taxon>Sordariomycetes</taxon>
        <taxon>Hypocreomycetidae</taxon>
        <taxon>Hypocreales</taxon>
        <taxon>Nectriaceae</taxon>
        <taxon>Fusarium</taxon>
        <taxon>Fusarium fujikuroi species complex</taxon>
    </lineage>
</organism>
<dbReference type="AlphaFoldDB" id="A0A8H5Q8U6"/>
<dbReference type="SMART" id="SM00271">
    <property type="entry name" value="DnaJ"/>
    <property type="match status" value="1"/>
</dbReference>
<dbReference type="OrthoDB" id="110024at2759"/>
<dbReference type="GO" id="GO:0000781">
    <property type="term" value="C:chromosome, telomeric region"/>
    <property type="evidence" value="ECO:0007669"/>
    <property type="project" value="UniProtKB-SubCell"/>
</dbReference>
<keyword evidence="7" id="KW-1185">Reference proteome</keyword>
<dbReference type="Pfam" id="PF00226">
    <property type="entry name" value="DnaJ"/>
    <property type="match status" value="1"/>
</dbReference>
<evidence type="ECO:0000259" key="5">
    <source>
        <dbReference type="PROSITE" id="PS50076"/>
    </source>
</evidence>
<dbReference type="SUPFAM" id="SSF50249">
    <property type="entry name" value="Nucleic acid-binding proteins"/>
    <property type="match status" value="1"/>
</dbReference>
<dbReference type="InterPro" id="IPR036869">
    <property type="entry name" value="J_dom_sf"/>
</dbReference>
<evidence type="ECO:0000313" key="7">
    <source>
        <dbReference type="Proteomes" id="UP000547976"/>
    </source>
</evidence>
<dbReference type="InterPro" id="IPR001623">
    <property type="entry name" value="DnaJ_domain"/>
</dbReference>
<dbReference type="GeneID" id="59314899"/>
<feature type="domain" description="J" evidence="5">
    <location>
        <begin position="16"/>
        <end position="83"/>
    </location>
</feature>
<dbReference type="EMBL" id="JAAOAV010000020">
    <property type="protein sequence ID" value="KAF5611306.1"/>
    <property type="molecule type" value="Genomic_DNA"/>
</dbReference>
<evidence type="ECO:0000313" key="6">
    <source>
        <dbReference type="EMBL" id="KAF5611306.1"/>
    </source>
</evidence>
<dbReference type="CDD" id="cd03524">
    <property type="entry name" value="RPA2_OBF_family"/>
    <property type="match status" value="1"/>
</dbReference>
<evidence type="ECO:0000256" key="2">
    <source>
        <dbReference type="ARBA" id="ARBA00022454"/>
    </source>
</evidence>
<dbReference type="GO" id="GO:0031072">
    <property type="term" value="F:heat shock protein binding"/>
    <property type="evidence" value="ECO:0007669"/>
    <property type="project" value="TreeGrafter"/>
</dbReference>
<dbReference type="InterPro" id="IPR018253">
    <property type="entry name" value="DnaJ_domain_CS"/>
</dbReference>
<dbReference type="FunFam" id="1.10.287.110:FF:000110">
    <property type="entry name" value="DnaJ domain protein (AFU_orthologue AFUA_2G13210)"/>
    <property type="match status" value="1"/>
</dbReference>
<feature type="compositionally biased region" description="Polar residues" evidence="4">
    <location>
        <begin position="554"/>
        <end position="564"/>
    </location>
</feature>
<dbReference type="InterPro" id="IPR018856">
    <property type="entry name" value="Stn1_N"/>
</dbReference>
<feature type="compositionally biased region" description="Basic and acidic residues" evidence="4">
    <location>
        <begin position="577"/>
        <end position="589"/>
    </location>
</feature>
<dbReference type="PROSITE" id="PS50076">
    <property type="entry name" value="DNAJ_2"/>
    <property type="match status" value="1"/>
</dbReference>
<dbReference type="InterPro" id="IPR012340">
    <property type="entry name" value="NA-bd_OB-fold"/>
</dbReference>
<sequence>MSDHEDVLESEPPTIDPYEVLSLERTATADDIKKSYRKAALKNHPDKVPQDQKDAAHEKFQAIAFAYAILSDPARRKRYDESGSTSESIVDSEGFNWSDYYREQYKESVSGDAIEKFAKKYKGSDEEKGDVLDAYEQCKGDMDALYERVILSDVLEDDERFREIIDTAIKSKKVPSFPAYTKETKKKREGRVKQARAEATEAEDYAKELGVHDKLFGGDKKGKKKKGKGNSEDDLAALIQKRQQDRSESFLDHLAEKYGAKESKGKSKKGKKRPVEDEPSEEAFQAAASRLKASKSTAQCSMISDYVSFNKMERLVLLTNLEPHISQPSSEEECYHDAMSESAKPPIYPRYCFHLAPTVNQWCLFRVTDIHDLGQYEGFEGENFYFYGNLPIKWVRIVGLVVAIDEFASRRVYTIDDSSGACIECTISIPISGEDDGRATTGYAAPKKADIDPPQTQDPFPNIDVGCVVDVKGGLSTFRDERQLTIEKMTKVRGTAQEVTLWEKRVKFKSEVLDKPWVLRSSEIRRCRKEAERSEEEAERKQKRIKAMAESRASKQTSRQTSKSAGHAEQPIRQQKPHKEMRLDLRQILEQGGRGKYDALGL</sequence>
<dbReference type="InterPro" id="IPR052594">
    <property type="entry name" value="J_domain-containing_protein"/>
</dbReference>
<dbReference type="PROSITE" id="PS00636">
    <property type="entry name" value="DNAJ_1"/>
    <property type="match status" value="1"/>
</dbReference>
<evidence type="ECO:0000256" key="4">
    <source>
        <dbReference type="SAM" id="MobiDB-lite"/>
    </source>
</evidence>
<dbReference type="Pfam" id="PF23302">
    <property type="entry name" value="HTH_DNAJC9"/>
    <property type="match status" value="1"/>
</dbReference>
<comment type="subcellular location">
    <subcellularLocation>
        <location evidence="1">Chromosome</location>
        <location evidence="1">Telomere</location>
    </subcellularLocation>
</comment>
<dbReference type="Gene3D" id="2.40.50.140">
    <property type="entry name" value="Nucleic acid-binding proteins"/>
    <property type="match status" value="1"/>
</dbReference>
<feature type="region of interest" description="Disordered" evidence="4">
    <location>
        <begin position="528"/>
        <end position="589"/>
    </location>
</feature>
<dbReference type="PANTHER" id="PTHR44144:SF1">
    <property type="entry name" value="DNAJ HOMOLOG SUBFAMILY C MEMBER 9"/>
    <property type="match status" value="1"/>
</dbReference>
<name>A0A8H5Q8U6_GIBSU</name>
<dbReference type="Gene3D" id="1.10.287.110">
    <property type="entry name" value="DnaJ domain"/>
    <property type="match status" value="1"/>
</dbReference>
<accession>A0A8H5Q8U6</accession>
<comment type="caution">
    <text evidence="6">The sequence shown here is derived from an EMBL/GenBank/DDBJ whole genome shotgun (WGS) entry which is preliminary data.</text>
</comment>
<dbReference type="Proteomes" id="UP000547976">
    <property type="component" value="Unassembled WGS sequence"/>
</dbReference>
<dbReference type="CDD" id="cd06257">
    <property type="entry name" value="DnaJ"/>
    <property type="match status" value="1"/>
</dbReference>
<keyword evidence="3" id="KW-0779">Telomere</keyword>
<dbReference type="InterPro" id="IPR056453">
    <property type="entry name" value="HTH_DNAJC9"/>
</dbReference>
<dbReference type="GO" id="GO:0005634">
    <property type="term" value="C:nucleus"/>
    <property type="evidence" value="ECO:0007669"/>
    <property type="project" value="TreeGrafter"/>
</dbReference>
<feature type="region of interest" description="Disordered" evidence="4">
    <location>
        <begin position="1"/>
        <end position="22"/>
    </location>
</feature>
<evidence type="ECO:0000256" key="1">
    <source>
        <dbReference type="ARBA" id="ARBA00004574"/>
    </source>
</evidence>
<proteinExistence type="predicted"/>
<feature type="region of interest" description="Disordered" evidence="4">
    <location>
        <begin position="257"/>
        <end position="288"/>
    </location>
</feature>
<dbReference type="SUPFAM" id="SSF46565">
    <property type="entry name" value="Chaperone J-domain"/>
    <property type="match status" value="1"/>
</dbReference>
<evidence type="ECO:0000256" key="3">
    <source>
        <dbReference type="ARBA" id="ARBA00022895"/>
    </source>
</evidence>
<dbReference type="PANTHER" id="PTHR44144">
    <property type="entry name" value="DNAJ HOMOLOG SUBFAMILY C MEMBER 9"/>
    <property type="match status" value="1"/>
</dbReference>
<keyword evidence="2" id="KW-0158">Chromosome</keyword>